<dbReference type="EMBL" id="CM047748">
    <property type="protein sequence ID" value="KAJ0014545.1"/>
    <property type="molecule type" value="Genomic_DNA"/>
</dbReference>
<reference evidence="2" key="1">
    <citation type="journal article" date="2023" name="G3 (Bethesda)">
        <title>Genome assembly and association tests identify interacting loci associated with vigor, precocity, and sex in interspecific pistachio rootstocks.</title>
        <authorList>
            <person name="Palmer W."/>
            <person name="Jacygrad E."/>
            <person name="Sagayaradj S."/>
            <person name="Cavanaugh K."/>
            <person name="Han R."/>
            <person name="Bertier L."/>
            <person name="Beede B."/>
            <person name="Kafkas S."/>
            <person name="Golino D."/>
            <person name="Preece J."/>
            <person name="Michelmore R."/>
        </authorList>
    </citation>
    <scope>NUCLEOTIDE SEQUENCE [LARGE SCALE GENOMIC DNA]</scope>
</reference>
<accession>A0ACC0XBC4</accession>
<dbReference type="Proteomes" id="UP001163603">
    <property type="component" value="Chromosome 13"/>
</dbReference>
<gene>
    <name evidence="1" type="ORF">Pint_20338</name>
</gene>
<protein>
    <submittedName>
        <fullName evidence="1">Uncharacterized protein</fullName>
    </submittedName>
</protein>
<keyword evidence="2" id="KW-1185">Reference proteome</keyword>
<evidence type="ECO:0000313" key="2">
    <source>
        <dbReference type="Proteomes" id="UP001163603"/>
    </source>
</evidence>
<organism evidence="1 2">
    <name type="scientific">Pistacia integerrima</name>
    <dbReference type="NCBI Taxonomy" id="434235"/>
    <lineage>
        <taxon>Eukaryota</taxon>
        <taxon>Viridiplantae</taxon>
        <taxon>Streptophyta</taxon>
        <taxon>Embryophyta</taxon>
        <taxon>Tracheophyta</taxon>
        <taxon>Spermatophyta</taxon>
        <taxon>Magnoliopsida</taxon>
        <taxon>eudicotyledons</taxon>
        <taxon>Gunneridae</taxon>
        <taxon>Pentapetalae</taxon>
        <taxon>rosids</taxon>
        <taxon>malvids</taxon>
        <taxon>Sapindales</taxon>
        <taxon>Anacardiaceae</taxon>
        <taxon>Pistacia</taxon>
    </lineage>
</organism>
<evidence type="ECO:0000313" key="1">
    <source>
        <dbReference type="EMBL" id="KAJ0014545.1"/>
    </source>
</evidence>
<sequence>MGGRLSTLYNADVGLYMLANKWMVNETELRVIHYTLGPSFQTLGTGGASNQCSFLQLMLLGRQNKAGETLPGSPGRAEIQMMMFWSKSFSCYRFVLCFSVTTRSFPSEYGEHLTHFAEDSLCDQSRLLYFKKSDLAGALAYTISNNAQLKVPGYLVRFQSSCALFMVALLSPWPVHQRQASACDFVTWYYGIGMAFLAVAVPSLPFLFGITALFLGRNNFALKMVCIVMLM</sequence>
<comment type="caution">
    <text evidence="1">The sequence shown here is derived from an EMBL/GenBank/DDBJ whole genome shotgun (WGS) entry which is preliminary data.</text>
</comment>
<name>A0ACC0XBC4_9ROSI</name>
<proteinExistence type="predicted"/>